<comment type="subcellular location">
    <subcellularLocation>
        <location evidence="1">Cell membrane</location>
        <topology evidence="1">Multi-pass membrane protein</topology>
    </subcellularLocation>
</comment>
<evidence type="ECO:0000256" key="12">
    <source>
        <dbReference type="SAM" id="MobiDB-lite"/>
    </source>
</evidence>
<dbReference type="GO" id="GO:0005886">
    <property type="term" value="C:plasma membrane"/>
    <property type="evidence" value="ECO:0007669"/>
    <property type="project" value="UniProtKB-SubCell"/>
</dbReference>
<dbReference type="Proteomes" id="UP001154282">
    <property type="component" value="Unassembled WGS sequence"/>
</dbReference>
<keyword evidence="9" id="KW-0802">TPR repeat</keyword>
<dbReference type="PANTHER" id="PTHR44835">
    <property type="entry name" value="UDP-N-ACETYLGLUCOSAMINE--PEPTIDE N-ACETYLGLUCOSAMINYLTRANSFERASE SPINDLY-RELATED"/>
    <property type="match status" value="1"/>
</dbReference>
<comment type="caution">
    <text evidence="16">The sequence shown here is derived from an EMBL/GenBank/DDBJ whole genome shotgun (WGS) entry which is preliminary data.</text>
</comment>
<dbReference type="InterPro" id="IPR051939">
    <property type="entry name" value="Glycosyltr_41/O-GlcNAc_trsf"/>
</dbReference>
<evidence type="ECO:0000313" key="17">
    <source>
        <dbReference type="Proteomes" id="UP001154282"/>
    </source>
</evidence>
<keyword evidence="4" id="KW-1003">Cell membrane</keyword>
<dbReference type="InterPro" id="IPR009367">
    <property type="entry name" value="Elm1-like"/>
</dbReference>
<evidence type="ECO:0000256" key="8">
    <source>
        <dbReference type="ARBA" id="ARBA00022737"/>
    </source>
</evidence>
<evidence type="ECO:0000259" key="15">
    <source>
        <dbReference type="Pfam" id="PF13844"/>
    </source>
</evidence>
<evidence type="ECO:0000256" key="10">
    <source>
        <dbReference type="ARBA" id="ARBA00022989"/>
    </source>
</evidence>
<gene>
    <name evidence="16" type="ORF">LITE_LOCUS7102</name>
</gene>
<comment type="similarity">
    <text evidence="3">Belongs to the Casparian strip membrane proteins (CASP) family.</text>
</comment>
<feature type="transmembrane region" description="Helical" evidence="13">
    <location>
        <begin position="793"/>
        <end position="816"/>
    </location>
</feature>
<evidence type="ECO:0000313" key="16">
    <source>
        <dbReference type="EMBL" id="CAI0391287.1"/>
    </source>
</evidence>
<evidence type="ECO:0000256" key="1">
    <source>
        <dbReference type="ARBA" id="ARBA00004651"/>
    </source>
</evidence>
<dbReference type="GO" id="GO:0016757">
    <property type="term" value="F:glycosyltransferase activity"/>
    <property type="evidence" value="ECO:0007669"/>
    <property type="project" value="UniProtKB-KW"/>
</dbReference>
<feature type="domain" description="Casparian strip membrane protein" evidence="14">
    <location>
        <begin position="743"/>
        <end position="890"/>
    </location>
</feature>
<dbReference type="Gene3D" id="3.40.50.2000">
    <property type="entry name" value="Glycogen Phosphorylase B"/>
    <property type="match status" value="1"/>
</dbReference>
<keyword evidence="8" id="KW-0677">Repeat</keyword>
<dbReference type="Pfam" id="PF13844">
    <property type="entry name" value="Glyco_transf_41"/>
    <property type="match status" value="2"/>
</dbReference>
<evidence type="ECO:0000256" key="4">
    <source>
        <dbReference type="ARBA" id="ARBA00022475"/>
    </source>
</evidence>
<keyword evidence="10 13" id="KW-1133">Transmembrane helix</keyword>
<dbReference type="InterPro" id="IPR006459">
    <property type="entry name" value="CASP/CASPL"/>
</dbReference>
<feature type="compositionally biased region" description="Polar residues" evidence="12">
    <location>
        <begin position="419"/>
        <end position="435"/>
    </location>
</feature>
<sequence length="906" mass="99639">MQNRLLAMNYIHEGHDDELYETHRDWGRRFMRLYPQYTSWDNPKEPERPLAPLVYHDYTNYKVVVYSAVVKADAKTHRFREKVLKKGGSWRDIYGIDEKRVAGLVREDNVDILVELTGHTANNKLGTMACRPAPVQVTWIGYPNTTGLPSIDYRITDSLADPPDSKQNHVEDLVRLPESFLCYTPSPEAGPVAVAPAVSNGFITFGSFNNLAKITPRVLQVWARILCAVPNSRLVVKCKPFCCDSVRQKFLTTLEQLGLEPLRVDLLPLILLNHDHMQAYSLMDISLDTFPYAGTTTTCESLFMGVPCITMAGAVHAHNVGVSLLSKVGLEHLVAKNEDEYVQMALQLASDVDALSSLRMRLRDLMSKSPVCDGANFTLGLESAYRDMWRRYCMGDVPSSKHMIQLIQQQEQQVISDVPSDNSQQPPTTISSMTSSREEDLLHGSAIKENGFGAAAPSRVTRPTGGISGWLHWLPVSVHWKVDYLMRRIVFDGLGSFRAAISGHGVAPSSSSRAGLTNIHEADAKQIAAMARDSFHKDGPLLIVASGRDTIPVASSIRRLAPENVFVVQIQHPRTRLNRFDLVITPQHDYYPLTPQGQKQVPWFLRRWITPREPPDKHVVLTVGALHQVDSAALRTAASVWHEELQSLPKPLLVVNVGGPTGNCRYGADLAMQLIDTLHNVLSSCGSVRISFSRRTPEKEIPAMSTKEAATTIDVPESSSVPKGKASIIAAAKHGGKTGGYHRGVAIFDFLLRLAALVSALAAAATMGTSDETLPFFTQFFQFQASYDDLPTFQFFVIAMGIVGGYLVLSLPFSIVCIVRPQAAAPRFLLLVLDIVALTLNTAAAAAAAAIVYLAHNGNSNTNWLAICQQFGDFCQKVSGAVVAGFVAVLMFVVLVILSAVALRRH</sequence>
<dbReference type="InterPro" id="IPR029489">
    <property type="entry name" value="OGT/SEC/SPY_C"/>
</dbReference>
<dbReference type="Gene3D" id="3.40.50.11380">
    <property type="match status" value="1"/>
</dbReference>
<evidence type="ECO:0000256" key="13">
    <source>
        <dbReference type="SAM" id="Phobius"/>
    </source>
</evidence>
<keyword evidence="17" id="KW-1185">Reference proteome</keyword>
<feature type="domain" description="O-GlcNAc transferase C-terminal" evidence="15">
    <location>
        <begin position="37"/>
        <end position="181"/>
    </location>
</feature>
<keyword evidence="5" id="KW-0328">Glycosyltransferase</keyword>
<dbReference type="Pfam" id="PF04535">
    <property type="entry name" value="CASP_dom"/>
    <property type="match status" value="1"/>
</dbReference>
<dbReference type="AlphaFoldDB" id="A0AAV0I138"/>
<evidence type="ECO:0000256" key="7">
    <source>
        <dbReference type="ARBA" id="ARBA00022692"/>
    </source>
</evidence>
<dbReference type="SUPFAM" id="SSF48452">
    <property type="entry name" value="TPR-like"/>
    <property type="match status" value="1"/>
</dbReference>
<keyword evidence="7 13" id="KW-0812">Transmembrane</keyword>
<feature type="transmembrane region" description="Helical" evidence="13">
    <location>
        <begin position="881"/>
        <end position="903"/>
    </location>
</feature>
<evidence type="ECO:0000256" key="9">
    <source>
        <dbReference type="ARBA" id="ARBA00022803"/>
    </source>
</evidence>
<dbReference type="PANTHER" id="PTHR44835:SF1">
    <property type="entry name" value="PROTEIN O-GLCNAC TRANSFERASE"/>
    <property type="match status" value="1"/>
</dbReference>
<reference evidence="16" key="1">
    <citation type="submission" date="2022-08" db="EMBL/GenBank/DDBJ databases">
        <authorList>
            <person name="Gutierrez-Valencia J."/>
        </authorList>
    </citation>
    <scope>NUCLEOTIDE SEQUENCE</scope>
</reference>
<evidence type="ECO:0000256" key="5">
    <source>
        <dbReference type="ARBA" id="ARBA00022676"/>
    </source>
</evidence>
<feature type="region of interest" description="Disordered" evidence="12">
    <location>
        <begin position="414"/>
        <end position="437"/>
    </location>
</feature>
<organism evidence="16 17">
    <name type="scientific">Linum tenue</name>
    <dbReference type="NCBI Taxonomy" id="586396"/>
    <lineage>
        <taxon>Eukaryota</taxon>
        <taxon>Viridiplantae</taxon>
        <taxon>Streptophyta</taxon>
        <taxon>Embryophyta</taxon>
        <taxon>Tracheophyta</taxon>
        <taxon>Spermatophyta</taxon>
        <taxon>Magnoliopsida</taxon>
        <taxon>eudicotyledons</taxon>
        <taxon>Gunneridae</taxon>
        <taxon>Pentapetalae</taxon>
        <taxon>rosids</taxon>
        <taxon>fabids</taxon>
        <taxon>Malpighiales</taxon>
        <taxon>Linaceae</taxon>
        <taxon>Linum</taxon>
    </lineage>
</organism>
<feature type="transmembrane region" description="Helical" evidence="13">
    <location>
        <begin position="828"/>
        <end position="855"/>
    </location>
</feature>
<protein>
    <submittedName>
        <fullName evidence="16">Uncharacterized protein</fullName>
    </submittedName>
</protein>
<feature type="domain" description="O-GlcNAc transferase C-terminal" evidence="15">
    <location>
        <begin position="201"/>
        <end position="378"/>
    </location>
</feature>
<evidence type="ECO:0000256" key="11">
    <source>
        <dbReference type="ARBA" id="ARBA00023136"/>
    </source>
</evidence>
<dbReference type="Pfam" id="PF06258">
    <property type="entry name" value="Mito_fiss_Elm1"/>
    <property type="match status" value="1"/>
</dbReference>
<accession>A0AAV0I138</accession>
<dbReference type="InterPro" id="IPR011990">
    <property type="entry name" value="TPR-like_helical_dom_sf"/>
</dbReference>
<name>A0AAV0I138_9ROSI</name>
<evidence type="ECO:0000259" key="14">
    <source>
        <dbReference type="Pfam" id="PF04535"/>
    </source>
</evidence>
<dbReference type="EMBL" id="CAMGYJ010000003">
    <property type="protein sequence ID" value="CAI0391287.1"/>
    <property type="molecule type" value="Genomic_DNA"/>
</dbReference>
<evidence type="ECO:0000256" key="6">
    <source>
        <dbReference type="ARBA" id="ARBA00022679"/>
    </source>
</evidence>
<dbReference type="NCBIfam" id="TIGR01569">
    <property type="entry name" value="A_tha_TIGR01569"/>
    <property type="match status" value="1"/>
</dbReference>
<comment type="pathway">
    <text evidence="2">Protein modification; protein glycosylation.</text>
</comment>
<dbReference type="InterPro" id="IPR006702">
    <property type="entry name" value="CASP_dom"/>
</dbReference>
<evidence type="ECO:0000256" key="3">
    <source>
        <dbReference type="ARBA" id="ARBA00007651"/>
    </source>
</evidence>
<keyword evidence="6" id="KW-0808">Transferase</keyword>
<proteinExistence type="inferred from homology"/>
<keyword evidence="11 13" id="KW-0472">Membrane</keyword>
<evidence type="ECO:0000256" key="2">
    <source>
        <dbReference type="ARBA" id="ARBA00004922"/>
    </source>
</evidence>